<feature type="region of interest" description="Disordered" evidence="1">
    <location>
        <begin position="44"/>
        <end position="75"/>
    </location>
</feature>
<protein>
    <submittedName>
        <fullName evidence="2">Uncharacterized protein</fullName>
    </submittedName>
</protein>
<comment type="caution">
    <text evidence="2">The sequence shown here is derived from an EMBL/GenBank/DDBJ whole genome shotgun (WGS) entry which is preliminary data.</text>
</comment>
<evidence type="ECO:0000256" key="1">
    <source>
        <dbReference type="SAM" id="MobiDB-lite"/>
    </source>
</evidence>
<organism evidence="2 3">
    <name type="scientific">Cystoisospora suis</name>
    <dbReference type="NCBI Taxonomy" id="483139"/>
    <lineage>
        <taxon>Eukaryota</taxon>
        <taxon>Sar</taxon>
        <taxon>Alveolata</taxon>
        <taxon>Apicomplexa</taxon>
        <taxon>Conoidasida</taxon>
        <taxon>Coccidia</taxon>
        <taxon>Eucoccidiorida</taxon>
        <taxon>Eimeriorina</taxon>
        <taxon>Sarcocystidae</taxon>
        <taxon>Cystoisospora</taxon>
    </lineage>
</organism>
<reference evidence="2 3" key="1">
    <citation type="journal article" date="2017" name="Int. J. Parasitol.">
        <title>The genome of the protozoan parasite Cystoisospora suis and a reverse vaccinology approach to identify vaccine candidates.</title>
        <authorList>
            <person name="Palmieri N."/>
            <person name="Shrestha A."/>
            <person name="Ruttkowski B."/>
            <person name="Beck T."/>
            <person name="Vogl C."/>
            <person name="Tomley F."/>
            <person name="Blake D.P."/>
            <person name="Joachim A."/>
        </authorList>
    </citation>
    <scope>NUCLEOTIDE SEQUENCE [LARGE SCALE GENOMIC DNA]</scope>
    <source>
        <strain evidence="2 3">Wien I</strain>
    </source>
</reference>
<accession>A0A2C6KEW2</accession>
<dbReference type="EMBL" id="MIGC01007677">
    <property type="protein sequence ID" value="PHJ15669.1"/>
    <property type="molecule type" value="Genomic_DNA"/>
</dbReference>
<dbReference type="GeneID" id="94433834"/>
<dbReference type="VEuPathDB" id="ToxoDB:CSUI_010520"/>
<sequence length="228" mass="25120">MLLRRPLLPFQLELCTSKSSTSFFTSFSLLSRLSTFLPSPSLKTMASFSSSPPANSSLPSSSPSPASPAVSSLTPGAEKSLLERTGEHISILLKTVEEQLDDLSTDLLPTPARKTQDSDPPSTSSQSAASSSSSLPGVSEQGEHLSSSSLNTSPEEWFNKNLQHVKEYYRQCFTLNHLLHTEIENMHLLREGVCGHKVYNMALQVENLELLAKQRAKTEEIRRSLKWS</sequence>
<dbReference type="AlphaFoldDB" id="A0A2C6KEW2"/>
<feature type="compositionally biased region" description="Low complexity" evidence="1">
    <location>
        <begin position="118"/>
        <end position="134"/>
    </location>
</feature>
<evidence type="ECO:0000313" key="2">
    <source>
        <dbReference type="EMBL" id="PHJ15669.1"/>
    </source>
</evidence>
<feature type="compositionally biased region" description="Polar residues" evidence="1">
    <location>
        <begin position="144"/>
        <end position="153"/>
    </location>
</feature>
<evidence type="ECO:0000313" key="3">
    <source>
        <dbReference type="Proteomes" id="UP000221165"/>
    </source>
</evidence>
<feature type="region of interest" description="Disordered" evidence="1">
    <location>
        <begin position="107"/>
        <end position="153"/>
    </location>
</feature>
<dbReference type="RefSeq" id="XP_067917401.1">
    <property type="nucleotide sequence ID" value="XM_068070623.1"/>
</dbReference>
<gene>
    <name evidence="2" type="ORF">CSUI_010520</name>
</gene>
<dbReference type="Proteomes" id="UP000221165">
    <property type="component" value="Unassembled WGS sequence"/>
</dbReference>
<name>A0A2C6KEW2_9APIC</name>
<proteinExistence type="predicted"/>
<keyword evidence="3" id="KW-1185">Reference proteome</keyword>
<feature type="compositionally biased region" description="Low complexity" evidence="1">
    <location>
        <begin position="44"/>
        <end position="72"/>
    </location>
</feature>